<dbReference type="AlphaFoldDB" id="A0A1A9WJ95"/>
<evidence type="ECO:0000313" key="3">
    <source>
        <dbReference type="EnsemblMetazoa" id="GBRI021841-PA"/>
    </source>
</evidence>
<reference evidence="3" key="2">
    <citation type="submission" date="2020-05" db="UniProtKB">
        <authorList>
            <consortium name="EnsemblMetazoa"/>
        </authorList>
    </citation>
    <scope>IDENTIFICATION</scope>
    <source>
        <strain evidence="3">IAEA</strain>
    </source>
</reference>
<feature type="region of interest" description="Disordered" evidence="2">
    <location>
        <begin position="220"/>
        <end position="246"/>
    </location>
</feature>
<accession>A0A1A9WJ95</accession>
<reference evidence="4" key="1">
    <citation type="submission" date="2014-03" db="EMBL/GenBank/DDBJ databases">
        <authorList>
            <person name="Aksoy S."/>
            <person name="Warren W."/>
            <person name="Wilson R.K."/>
        </authorList>
    </citation>
    <scope>NUCLEOTIDE SEQUENCE [LARGE SCALE GENOMIC DNA]</scope>
    <source>
        <strain evidence="4">IAEA</strain>
    </source>
</reference>
<feature type="compositionally biased region" description="Basic and acidic residues" evidence="2">
    <location>
        <begin position="117"/>
        <end position="133"/>
    </location>
</feature>
<protein>
    <submittedName>
        <fullName evidence="3">Uncharacterized protein</fullName>
    </submittedName>
</protein>
<keyword evidence="4" id="KW-1185">Reference proteome</keyword>
<evidence type="ECO:0000313" key="4">
    <source>
        <dbReference type="Proteomes" id="UP000091820"/>
    </source>
</evidence>
<dbReference type="STRING" id="37001.A0A1A9WJ95"/>
<keyword evidence="1" id="KW-0175">Coiled coil</keyword>
<feature type="coiled-coil region" evidence="1">
    <location>
        <begin position="15"/>
        <end position="56"/>
    </location>
</feature>
<evidence type="ECO:0000256" key="2">
    <source>
        <dbReference type="SAM" id="MobiDB-lite"/>
    </source>
</evidence>
<feature type="region of interest" description="Disordered" evidence="2">
    <location>
        <begin position="117"/>
        <end position="142"/>
    </location>
</feature>
<dbReference type="EnsemblMetazoa" id="GBRI021841-RA">
    <property type="protein sequence ID" value="GBRI021841-PA"/>
    <property type="gene ID" value="GBRI021841"/>
</dbReference>
<name>A0A1A9WJ95_9MUSC</name>
<sequence>MARLEKEWNNFKLSAENTNTKFTAMEKRVKDLIKEKQTLENKLQEINDKMHYAQAMKSEEEWQEMDESYEECISPLSTDSKGSFVLSPDLIKARCQPSTGCEERVCRLDENSPKVKRRALDTKLHKRDDDERRKSKGAKHQRKLWNFPESDNDKLCGYSVQVEICDCEILDQESQHVCKDKLCVYTSEDEIRGYEELNPESPPKHIEKANVCSLNGSESDKCRVKRDSPKMEWESRKADKNNEKPRMYDLKYETRDTEILNREAQQTYNE</sequence>
<proteinExistence type="predicted"/>
<evidence type="ECO:0000256" key="1">
    <source>
        <dbReference type="SAM" id="Coils"/>
    </source>
</evidence>
<dbReference type="VEuPathDB" id="VectorBase:GBRI021841"/>
<dbReference type="Proteomes" id="UP000091820">
    <property type="component" value="Unassembled WGS sequence"/>
</dbReference>
<organism evidence="3 4">
    <name type="scientific">Glossina brevipalpis</name>
    <dbReference type="NCBI Taxonomy" id="37001"/>
    <lineage>
        <taxon>Eukaryota</taxon>
        <taxon>Metazoa</taxon>
        <taxon>Ecdysozoa</taxon>
        <taxon>Arthropoda</taxon>
        <taxon>Hexapoda</taxon>
        <taxon>Insecta</taxon>
        <taxon>Pterygota</taxon>
        <taxon>Neoptera</taxon>
        <taxon>Endopterygota</taxon>
        <taxon>Diptera</taxon>
        <taxon>Brachycera</taxon>
        <taxon>Muscomorpha</taxon>
        <taxon>Hippoboscoidea</taxon>
        <taxon>Glossinidae</taxon>
        <taxon>Glossina</taxon>
    </lineage>
</organism>